<dbReference type="InterPro" id="IPR011659">
    <property type="entry name" value="WD40"/>
</dbReference>
<dbReference type="InterPro" id="IPR029058">
    <property type="entry name" value="AB_hydrolase_fold"/>
</dbReference>
<organism evidence="4 5">
    <name type="scientific">Halobacteriovorax marinus</name>
    <dbReference type="NCBI Taxonomy" id="97084"/>
    <lineage>
        <taxon>Bacteria</taxon>
        <taxon>Pseudomonadati</taxon>
        <taxon>Bdellovibrionota</taxon>
        <taxon>Bacteriovoracia</taxon>
        <taxon>Bacteriovoracales</taxon>
        <taxon>Halobacteriovoraceae</taxon>
        <taxon>Halobacteriovorax</taxon>
    </lineage>
</organism>
<evidence type="ECO:0000256" key="2">
    <source>
        <dbReference type="ARBA" id="ARBA00022825"/>
    </source>
</evidence>
<comment type="caution">
    <text evidence="4">The sequence shown here is derived from an EMBL/GenBank/DDBJ whole genome shotgun (WGS) entry which is preliminary data.</text>
</comment>
<keyword evidence="2" id="KW-0645">Protease</keyword>
<dbReference type="Gene3D" id="3.40.50.1820">
    <property type="entry name" value="alpha/beta hydrolase"/>
    <property type="match status" value="1"/>
</dbReference>
<dbReference type="Proteomes" id="UP000196531">
    <property type="component" value="Unassembled WGS sequence"/>
</dbReference>
<dbReference type="InterPro" id="IPR011042">
    <property type="entry name" value="6-blade_b-propeller_TolB-like"/>
</dbReference>
<feature type="domain" description="Peptidase S9 prolyl oligopeptidase catalytic" evidence="3">
    <location>
        <begin position="433"/>
        <end position="642"/>
    </location>
</feature>
<dbReference type="InterPro" id="IPR002470">
    <property type="entry name" value="Peptidase_S9A"/>
</dbReference>
<dbReference type="GO" id="GO:0006508">
    <property type="term" value="P:proteolysis"/>
    <property type="evidence" value="ECO:0007669"/>
    <property type="project" value="InterPro"/>
</dbReference>
<reference evidence="5" key="1">
    <citation type="journal article" date="2017" name="Proc. Natl. Acad. Sci. U.S.A.">
        <title>Simulation of Deepwater Horizon oil plume reveals substrate specialization within a complex community of hydrocarbon-degraders.</title>
        <authorList>
            <person name="Hu P."/>
            <person name="Dubinsky E.A."/>
            <person name="Probst A.J."/>
            <person name="Wang J."/>
            <person name="Sieber C.M.K."/>
            <person name="Tom L.M."/>
            <person name="Gardinali P."/>
            <person name="Banfield J.F."/>
            <person name="Atlas R.M."/>
            <person name="Andersen G.L."/>
        </authorList>
    </citation>
    <scope>NUCLEOTIDE SEQUENCE [LARGE SCALE GENOMIC DNA]</scope>
</reference>
<dbReference type="AlphaFoldDB" id="A0A1Y5FCH6"/>
<dbReference type="PRINTS" id="PR00862">
    <property type="entry name" value="PROLIGOPTASE"/>
</dbReference>
<sequence>MKKIIFPLAIFLLFSCATETKKKYAGHGAESISQSVLDKYQPTSIPSELSREIEGQHEIRSTSLGLLTPDGKNMFFSWSVTGTRQIWKIDGPKRFPVQMTGGENRTSLQDITNDGKYLILSRDKDGNEYPALYLQSTKGGELKLIFGKDKVKMSYMDQSADGQYIYFRANDESPTIWNLYKYHIKTKKKQLFYQGKGYWYIVDLKTNGDMILGHAISNVTSEYFLFNEKTKSLLPIVGQGENESYRVRFAPVKGTYFILTNKFSDFKRLYLYDGKKFTPITPKANKDVTSFSVDKSFKRLLVTYNDHGFYKMDAYHPKSLKKSRLPRFSKSLHTYYGSTTVNSRYTTFGQSFHNKPRSSYVYDWKKKTLKQWTLPSSPEIDPSDYRPWSLEYYDAKDGTKIPMLVKRPKGCEKKTCPVVVSFHGGPEGQSLPSFSPYSELFVKRGFIFVKPNVRGSKGLGKKWLNSDNAGKRLDVITDIRDCSIHIKKNWSFNGVIPKVGVMGGSYGGYSTLYAMTVFSGHYQAGVARVGMSSLVTFLQNTAEHRRYLRESEYGHLIKDREILEKLSPINYLSKLKDPLLIIQGANDPRVPAGESIQFKEALDRKGINSTLILFPDEGHGVRKRRNRTLSTGHTLNFFIKNLL</sequence>
<dbReference type="GO" id="GO:0004252">
    <property type="term" value="F:serine-type endopeptidase activity"/>
    <property type="evidence" value="ECO:0007669"/>
    <property type="project" value="InterPro"/>
</dbReference>
<dbReference type="Pfam" id="PF00326">
    <property type="entry name" value="Peptidase_S9"/>
    <property type="match status" value="1"/>
</dbReference>
<name>A0A1Y5FCH6_9BACT</name>
<accession>A0A1Y5FCH6</accession>
<dbReference type="InterPro" id="IPR001375">
    <property type="entry name" value="Peptidase_S9_cat"/>
</dbReference>
<evidence type="ECO:0000313" key="5">
    <source>
        <dbReference type="Proteomes" id="UP000196531"/>
    </source>
</evidence>
<evidence type="ECO:0000256" key="1">
    <source>
        <dbReference type="ARBA" id="ARBA00022801"/>
    </source>
</evidence>
<protein>
    <recommendedName>
        <fullName evidence="3">Peptidase S9 prolyl oligopeptidase catalytic domain-containing protein</fullName>
    </recommendedName>
</protein>
<dbReference type="PANTHER" id="PTHR42776:SF27">
    <property type="entry name" value="DIPEPTIDYL PEPTIDASE FAMILY MEMBER 6"/>
    <property type="match status" value="1"/>
</dbReference>
<dbReference type="PROSITE" id="PS51257">
    <property type="entry name" value="PROKAR_LIPOPROTEIN"/>
    <property type="match status" value="1"/>
</dbReference>
<keyword evidence="2" id="KW-0720">Serine protease</keyword>
<dbReference type="PANTHER" id="PTHR42776">
    <property type="entry name" value="SERINE PEPTIDASE S9 FAMILY MEMBER"/>
    <property type="match status" value="1"/>
</dbReference>
<dbReference type="SUPFAM" id="SSF50993">
    <property type="entry name" value="Peptidase/esterase 'gauge' domain"/>
    <property type="match status" value="1"/>
</dbReference>
<evidence type="ECO:0000259" key="3">
    <source>
        <dbReference type="Pfam" id="PF00326"/>
    </source>
</evidence>
<dbReference type="SUPFAM" id="SSF53474">
    <property type="entry name" value="alpha/beta-Hydrolases"/>
    <property type="match status" value="1"/>
</dbReference>
<gene>
    <name evidence="4" type="ORF">A9Q84_01815</name>
</gene>
<dbReference type="Pfam" id="PF07676">
    <property type="entry name" value="PD40"/>
    <property type="match status" value="1"/>
</dbReference>
<evidence type="ECO:0000313" key="4">
    <source>
        <dbReference type="EMBL" id="OUR99789.1"/>
    </source>
</evidence>
<proteinExistence type="predicted"/>
<dbReference type="Gene3D" id="2.120.10.30">
    <property type="entry name" value="TolB, C-terminal domain"/>
    <property type="match status" value="1"/>
</dbReference>
<dbReference type="EMBL" id="MAAO01000002">
    <property type="protein sequence ID" value="OUR99789.1"/>
    <property type="molecule type" value="Genomic_DNA"/>
</dbReference>
<keyword evidence="1" id="KW-0378">Hydrolase</keyword>